<evidence type="ECO:0000313" key="1">
    <source>
        <dbReference type="EMBL" id="GGV74830.1"/>
    </source>
</evidence>
<comment type="caution">
    <text evidence="1">The sequence shown here is derived from an EMBL/GenBank/DDBJ whole genome shotgun (WGS) entry which is preliminary data.</text>
</comment>
<protein>
    <submittedName>
        <fullName evidence="1">Uncharacterized protein</fullName>
    </submittedName>
</protein>
<proteinExistence type="predicted"/>
<name>A0ABQ2VQT7_9ACTN</name>
<dbReference type="Proteomes" id="UP000660675">
    <property type="component" value="Unassembled WGS sequence"/>
</dbReference>
<reference evidence="2" key="1">
    <citation type="journal article" date="2019" name="Int. J. Syst. Evol. Microbiol.">
        <title>The Global Catalogue of Microorganisms (GCM) 10K type strain sequencing project: providing services to taxonomists for standard genome sequencing and annotation.</title>
        <authorList>
            <consortium name="The Broad Institute Genomics Platform"/>
            <consortium name="The Broad Institute Genome Sequencing Center for Infectious Disease"/>
            <person name="Wu L."/>
            <person name="Ma J."/>
        </authorList>
    </citation>
    <scope>NUCLEOTIDE SEQUENCE [LARGE SCALE GENOMIC DNA]</scope>
    <source>
        <strain evidence="2">JCM 4376</strain>
    </source>
</reference>
<organism evidence="1 2">
    <name type="scientific">Streptomyces gelaticus</name>
    <dbReference type="NCBI Taxonomy" id="285446"/>
    <lineage>
        <taxon>Bacteria</taxon>
        <taxon>Bacillati</taxon>
        <taxon>Actinomycetota</taxon>
        <taxon>Actinomycetes</taxon>
        <taxon>Kitasatosporales</taxon>
        <taxon>Streptomycetaceae</taxon>
        <taxon>Streptomyces</taxon>
    </lineage>
</organism>
<keyword evidence="2" id="KW-1185">Reference proteome</keyword>
<accession>A0ABQ2VQT7</accession>
<gene>
    <name evidence="1" type="ORF">GCM10015535_04210</name>
</gene>
<dbReference type="EMBL" id="BMTF01000001">
    <property type="protein sequence ID" value="GGV74830.1"/>
    <property type="molecule type" value="Genomic_DNA"/>
</dbReference>
<evidence type="ECO:0000313" key="2">
    <source>
        <dbReference type="Proteomes" id="UP000660675"/>
    </source>
</evidence>
<sequence>MTAAPPSGTPPPLTDDKCDFGCPFRYFESMFGAASFPPADRRRWNSGVLLVLLWAAFHLLGCAHSHGPAFGTHHDPMTSMAADAAPAAAPGTQGRAATAALSPDPSPCCPEPDHAADWIRVDAPPPSAPGGALPVDVRSWAPGAALSGGTAARAPDRGSLGGRCILTALCVART</sequence>